<dbReference type="EMBL" id="CABPRJ010000972">
    <property type="protein sequence ID" value="VVC33644.1"/>
    <property type="molecule type" value="Genomic_DNA"/>
</dbReference>
<keyword evidence="6 7" id="KW-0472">Membrane</keyword>
<evidence type="ECO:0000256" key="6">
    <source>
        <dbReference type="ARBA" id="ARBA00023136"/>
    </source>
</evidence>
<feature type="transmembrane region" description="Helical" evidence="7">
    <location>
        <begin position="156"/>
        <end position="175"/>
    </location>
</feature>
<feature type="transmembrane region" description="Helical" evidence="7">
    <location>
        <begin position="590"/>
        <end position="610"/>
    </location>
</feature>
<dbReference type="GO" id="GO:0022857">
    <property type="term" value="F:transmembrane transporter activity"/>
    <property type="evidence" value="ECO:0007669"/>
    <property type="project" value="InterPro"/>
</dbReference>
<evidence type="ECO:0000256" key="7">
    <source>
        <dbReference type="SAM" id="Phobius"/>
    </source>
</evidence>
<dbReference type="OrthoDB" id="8904098at2759"/>
<keyword evidence="4" id="KW-0813">Transport</keyword>
<keyword evidence="4" id="KW-0571">Peptide transport</keyword>
<evidence type="ECO:0000256" key="4">
    <source>
        <dbReference type="ARBA" id="ARBA00022856"/>
    </source>
</evidence>
<evidence type="ECO:0000256" key="3">
    <source>
        <dbReference type="ARBA" id="ARBA00022692"/>
    </source>
</evidence>
<feature type="transmembrane region" description="Helical" evidence="7">
    <location>
        <begin position="114"/>
        <end position="135"/>
    </location>
</feature>
<feature type="transmembrane region" description="Helical" evidence="7">
    <location>
        <begin position="318"/>
        <end position="338"/>
    </location>
</feature>
<dbReference type="Pfam" id="PF00854">
    <property type="entry name" value="PTR2"/>
    <property type="match status" value="2"/>
</dbReference>
<protein>
    <submittedName>
        <fullName evidence="8">Proton-dependent oligopeptide transporter family,Major facilitator superfamily domain,PTR2 family</fullName>
    </submittedName>
</protein>
<dbReference type="Proteomes" id="UP000325440">
    <property type="component" value="Unassembled WGS sequence"/>
</dbReference>
<comment type="subcellular location">
    <subcellularLocation>
        <location evidence="1">Membrane</location>
        <topology evidence="1">Multi-pass membrane protein</topology>
    </subcellularLocation>
</comment>
<dbReference type="GO" id="GO:0006857">
    <property type="term" value="P:oligopeptide transport"/>
    <property type="evidence" value="ECO:0007669"/>
    <property type="project" value="InterPro"/>
</dbReference>
<accession>A0A5E4MQ70</accession>
<proteinExistence type="inferred from homology"/>
<evidence type="ECO:0000313" key="9">
    <source>
        <dbReference type="Proteomes" id="UP000325440"/>
    </source>
</evidence>
<evidence type="ECO:0000313" key="8">
    <source>
        <dbReference type="EMBL" id="VVC33644.1"/>
    </source>
</evidence>
<feature type="transmembrane region" description="Helical" evidence="7">
    <location>
        <begin position="82"/>
        <end position="102"/>
    </location>
</feature>
<evidence type="ECO:0000256" key="1">
    <source>
        <dbReference type="ARBA" id="ARBA00004141"/>
    </source>
</evidence>
<feature type="transmembrane region" description="Helical" evidence="7">
    <location>
        <begin position="654"/>
        <end position="673"/>
    </location>
</feature>
<feature type="transmembrane region" description="Helical" evidence="7">
    <location>
        <begin position="52"/>
        <end position="70"/>
    </location>
</feature>
<reference evidence="8 9" key="1">
    <citation type="submission" date="2019-08" db="EMBL/GenBank/DDBJ databases">
        <authorList>
            <person name="Alioto T."/>
            <person name="Alioto T."/>
            <person name="Gomez Garrido J."/>
        </authorList>
    </citation>
    <scope>NUCLEOTIDE SEQUENCE [LARGE SCALE GENOMIC DNA]</scope>
</reference>
<feature type="transmembrane region" description="Helical" evidence="7">
    <location>
        <begin position="267"/>
        <end position="285"/>
    </location>
</feature>
<dbReference type="SUPFAM" id="SSF103473">
    <property type="entry name" value="MFS general substrate transporter"/>
    <property type="match status" value="1"/>
</dbReference>
<keyword evidence="3 7" id="KW-0812">Transmembrane</keyword>
<evidence type="ECO:0000256" key="2">
    <source>
        <dbReference type="ARBA" id="ARBA00005982"/>
    </source>
</evidence>
<comment type="similarity">
    <text evidence="2">Belongs to the major facilitator superfamily. Proton-dependent oligopeptide transporter (POT/PTR) (TC 2.A.17) family.</text>
</comment>
<feature type="transmembrane region" description="Helical" evidence="7">
    <location>
        <begin position="187"/>
        <end position="207"/>
    </location>
</feature>
<dbReference type="Gene3D" id="1.20.1250.20">
    <property type="entry name" value="MFS general substrate transporter like domains"/>
    <property type="match status" value="2"/>
</dbReference>
<name>A0A5E4MQ70_9HEMI</name>
<dbReference type="InterPro" id="IPR000109">
    <property type="entry name" value="POT_fam"/>
</dbReference>
<feature type="transmembrane region" description="Helical" evidence="7">
    <location>
        <begin position="622"/>
        <end position="642"/>
    </location>
</feature>
<keyword evidence="5 7" id="KW-1133">Transmembrane helix</keyword>
<dbReference type="GO" id="GO:0016020">
    <property type="term" value="C:membrane"/>
    <property type="evidence" value="ECO:0007669"/>
    <property type="project" value="UniProtKB-SubCell"/>
</dbReference>
<dbReference type="PANTHER" id="PTHR11654">
    <property type="entry name" value="OLIGOPEPTIDE TRANSPORTER-RELATED"/>
    <property type="match status" value="1"/>
</dbReference>
<keyword evidence="9" id="KW-1185">Reference proteome</keyword>
<sequence>MAPSENQLKSPVSVWFIVFDELCERFNYFGLRTIIVLYLSSILNYSDDDSTLIYHSFVLLSYFMPLWGAILADSYWGKFKTIIRLSIVYAIGNVILTGASIADNFTLNVQRNMSILGLILIAIGTGGIKPCVCTFGGEQFKLPEQQDQLATFFKRFLAGIDVAVIISTFFVPELRKSVHCFGKDTCFPLAFGVLSSLMIASIVIFILGRKLYVKRKPENNVIFGTFGCIFYAIRKKCTFSSSSDTVPHWLDLASDKYSQTQISDTKSVLEVVYIYIAYPIFWALYEQQGSRWTFQATLMNGKIDGVDWVIKPEQMHTITPLFSLMLILSSDYILFPLLKKIGIQNSIQKLILGCSLTSVAFLFAASLHYKIFGESTVIPSGEGQFNVYNSLHCNVHINSSLLYNDTIGSTGLSNFKYTPMSDKEIVNITLTLNNSCNPYISYGKLDTNVTVSRGKSISYLLTTTAVNKTVILRPIKHYDDFMKPKNGRPIIRILLGDDVNINEPFALVSTGKKSPLSYHYNISSFASENFKQVPFGKYNLTRGEEVISSDINLIPATIYTLVIHTNDQNLLESKLYVADKGNYLHIIWQAPQYLCMVIAEVAFIVTTIEFSYTQAPPRIKSFVSACYSMTQSIGNLLVIVSISALSFNKQVHEYLFFAGIMLADTLLLVYLGWNYKYKSFQQHIDGNSDDSKNVWKNTK</sequence>
<feature type="transmembrane region" description="Helical" evidence="7">
    <location>
        <begin position="29"/>
        <end position="46"/>
    </location>
</feature>
<gene>
    <name evidence="8" type="ORF">CINCED_3A022234</name>
</gene>
<evidence type="ECO:0000256" key="5">
    <source>
        <dbReference type="ARBA" id="ARBA00022989"/>
    </source>
</evidence>
<dbReference type="InterPro" id="IPR036259">
    <property type="entry name" value="MFS_trans_sf"/>
</dbReference>
<dbReference type="InterPro" id="IPR018456">
    <property type="entry name" value="PTR2_symporter_CS"/>
</dbReference>
<dbReference type="PROSITE" id="PS01022">
    <property type="entry name" value="PTR2_1"/>
    <property type="match status" value="1"/>
</dbReference>
<keyword evidence="4" id="KW-0653">Protein transport</keyword>
<dbReference type="AlphaFoldDB" id="A0A5E4MQ70"/>
<organism evidence="8 9">
    <name type="scientific">Cinara cedri</name>
    <dbReference type="NCBI Taxonomy" id="506608"/>
    <lineage>
        <taxon>Eukaryota</taxon>
        <taxon>Metazoa</taxon>
        <taxon>Ecdysozoa</taxon>
        <taxon>Arthropoda</taxon>
        <taxon>Hexapoda</taxon>
        <taxon>Insecta</taxon>
        <taxon>Pterygota</taxon>
        <taxon>Neoptera</taxon>
        <taxon>Paraneoptera</taxon>
        <taxon>Hemiptera</taxon>
        <taxon>Sternorrhyncha</taxon>
        <taxon>Aphidomorpha</taxon>
        <taxon>Aphidoidea</taxon>
        <taxon>Aphididae</taxon>
        <taxon>Lachninae</taxon>
        <taxon>Cinara</taxon>
    </lineage>
</organism>
<feature type="transmembrane region" description="Helical" evidence="7">
    <location>
        <begin position="350"/>
        <end position="369"/>
    </location>
</feature>